<protein>
    <submittedName>
        <fullName evidence="1">Uncharacterized protein</fullName>
    </submittedName>
</protein>
<keyword evidence="2" id="KW-1185">Reference proteome</keyword>
<gene>
    <name evidence="1" type="ORF">D5086_030949</name>
</gene>
<proteinExistence type="predicted"/>
<dbReference type="EMBL" id="RCHU02000017">
    <property type="protein sequence ID" value="KAL3568298.1"/>
    <property type="molecule type" value="Genomic_DNA"/>
</dbReference>
<reference evidence="1 2" key="1">
    <citation type="journal article" date="2024" name="Plant Biotechnol. J.">
        <title>Genome and CRISPR/Cas9 system of a widespread forest tree (Populus alba) in the world.</title>
        <authorList>
            <person name="Liu Y.J."/>
            <person name="Jiang P.F."/>
            <person name="Han X.M."/>
            <person name="Li X.Y."/>
            <person name="Wang H.M."/>
            <person name="Wang Y.J."/>
            <person name="Wang X.X."/>
            <person name="Zeng Q.Y."/>
        </authorList>
    </citation>
    <scope>NUCLEOTIDE SEQUENCE [LARGE SCALE GENOMIC DNA]</scope>
    <source>
        <strain evidence="2">cv. PAL-ZL1</strain>
    </source>
</reference>
<sequence>MRKFILTMDDFARQGTSFKNYGVVRSLLVRFVHIQCSNLPRLAGSINRLHNEINDGIVENGNPRKK</sequence>
<name>A0ACC4AQ03_POPAL</name>
<evidence type="ECO:0000313" key="2">
    <source>
        <dbReference type="Proteomes" id="UP000309997"/>
    </source>
</evidence>
<organism evidence="1 2">
    <name type="scientific">Populus alba</name>
    <name type="common">White poplar</name>
    <dbReference type="NCBI Taxonomy" id="43335"/>
    <lineage>
        <taxon>Eukaryota</taxon>
        <taxon>Viridiplantae</taxon>
        <taxon>Streptophyta</taxon>
        <taxon>Embryophyta</taxon>
        <taxon>Tracheophyta</taxon>
        <taxon>Spermatophyta</taxon>
        <taxon>Magnoliopsida</taxon>
        <taxon>eudicotyledons</taxon>
        <taxon>Gunneridae</taxon>
        <taxon>Pentapetalae</taxon>
        <taxon>rosids</taxon>
        <taxon>fabids</taxon>
        <taxon>Malpighiales</taxon>
        <taxon>Salicaceae</taxon>
        <taxon>Saliceae</taxon>
        <taxon>Populus</taxon>
    </lineage>
</organism>
<comment type="caution">
    <text evidence="1">The sequence shown here is derived from an EMBL/GenBank/DDBJ whole genome shotgun (WGS) entry which is preliminary data.</text>
</comment>
<accession>A0ACC4AQ03</accession>
<evidence type="ECO:0000313" key="1">
    <source>
        <dbReference type="EMBL" id="KAL3568298.1"/>
    </source>
</evidence>
<dbReference type="Proteomes" id="UP000309997">
    <property type="component" value="Unassembled WGS sequence"/>
</dbReference>